<sequence>MATKVKIELKNSHLTKTQFPAKDDGQNWMDKIQIKFRPNLSLDENTLEFDLRNADPAIAILLRRTIMNDTKAAAIEKVGIYYNDSVISDEILSHRLGLVPIKAETSKLVPMKRGDEMDSENTLVFKLDVTCSLKKGVAVEDLDILAEGDKFEKNVVFSGDLEWVPQKEQLDKFGENGVGCLFKDIVLAKLRPGQSIKLEAFCQLGTAKDHAKFSNVSTAHYRMKTKVVFKNPITGKRAEKIAKCCKNIFGIKNSELVLLNEDECSLCRNCLSEGGDDISMQCRTNDFLFEIESLGLKSPEKLIFESLETIEEKCHNFLTNLEQLNKPFSD</sequence>
<dbReference type="InterPro" id="IPR050518">
    <property type="entry name" value="Rpo3/RPB3_RNA_Pol_subunit"/>
</dbReference>
<dbReference type="InterPro" id="IPR011262">
    <property type="entry name" value="DNA-dir_RNA_pol_insert"/>
</dbReference>
<dbReference type="InterPro" id="IPR036603">
    <property type="entry name" value="RBP11-like"/>
</dbReference>
<dbReference type="Pfam" id="PF01193">
    <property type="entry name" value="RNA_pol_L"/>
    <property type="match status" value="1"/>
</dbReference>
<protein>
    <recommendedName>
        <fullName evidence="4">DNA-directed RNA polymerase RpoA/D/Rpb3-type domain-containing protein</fullName>
    </recommendedName>
</protein>
<organism evidence="5 6">
    <name type="scientific">Bonamia ostreae</name>
    <dbReference type="NCBI Taxonomy" id="126728"/>
    <lineage>
        <taxon>Eukaryota</taxon>
        <taxon>Sar</taxon>
        <taxon>Rhizaria</taxon>
        <taxon>Endomyxa</taxon>
        <taxon>Ascetosporea</taxon>
        <taxon>Haplosporida</taxon>
        <taxon>Bonamia</taxon>
    </lineage>
</organism>
<feature type="domain" description="DNA-directed RNA polymerase RpoA/D/Rpb3-type" evidence="4">
    <location>
        <begin position="46"/>
        <end position="320"/>
    </location>
</feature>
<evidence type="ECO:0000256" key="2">
    <source>
        <dbReference type="ARBA" id="ARBA00023163"/>
    </source>
</evidence>
<dbReference type="HAMAP" id="MF_00320">
    <property type="entry name" value="RNApol_arch_Rpo3"/>
    <property type="match status" value="1"/>
</dbReference>
<keyword evidence="1" id="KW-0240">DNA-directed RNA polymerase</keyword>
<dbReference type="SMART" id="SM00662">
    <property type="entry name" value="RPOLD"/>
    <property type="match status" value="1"/>
</dbReference>
<evidence type="ECO:0000313" key="6">
    <source>
        <dbReference type="Proteomes" id="UP001439008"/>
    </source>
</evidence>
<dbReference type="InterPro" id="IPR033901">
    <property type="entry name" value="RNAPI/III_AC40"/>
</dbReference>
<dbReference type="SUPFAM" id="SSF56553">
    <property type="entry name" value="Insert subdomain of RNA polymerase alpha subunit"/>
    <property type="match status" value="1"/>
</dbReference>
<dbReference type="Pfam" id="PF01000">
    <property type="entry name" value="RNA_pol_A_bac"/>
    <property type="match status" value="1"/>
</dbReference>
<dbReference type="InterPro" id="IPR022842">
    <property type="entry name" value="RNAP_Rpo3/Rpb3/RPAC1"/>
</dbReference>
<name>A0ABV2APD8_9EUKA</name>
<comment type="similarity">
    <text evidence="3">Belongs to the archaeal Rpo3/eukaryotic RPB3 RNA polymerase subunit family.</text>
</comment>
<dbReference type="InterPro" id="IPR011263">
    <property type="entry name" value="DNA-dir_RNA_pol_RpoA/D/Rpb3"/>
</dbReference>
<dbReference type="Gene3D" id="3.30.1360.10">
    <property type="entry name" value="RNA polymerase, RBP11-like subunit"/>
    <property type="match status" value="1"/>
</dbReference>
<keyword evidence="6" id="KW-1185">Reference proteome</keyword>
<gene>
    <name evidence="5" type="ORF">MHBO_002768</name>
</gene>
<evidence type="ECO:0000256" key="3">
    <source>
        <dbReference type="ARBA" id="ARBA00025804"/>
    </source>
</evidence>
<dbReference type="NCBIfam" id="NF001988">
    <property type="entry name" value="PRK00783.1"/>
    <property type="match status" value="1"/>
</dbReference>
<reference evidence="5 6" key="1">
    <citation type="journal article" date="2024" name="BMC Biol.">
        <title>Comparative genomics of Ascetosporea gives new insight into the evolutionary basis for animal parasitism in Rhizaria.</title>
        <authorList>
            <person name="Hiltunen Thoren M."/>
            <person name="Onut-Brannstrom I."/>
            <person name="Alfjorden A."/>
            <person name="Peckova H."/>
            <person name="Swords F."/>
            <person name="Hooper C."/>
            <person name="Holzer A.S."/>
            <person name="Bass D."/>
            <person name="Burki F."/>
        </authorList>
    </citation>
    <scope>NUCLEOTIDE SEQUENCE [LARGE SCALE GENOMIC DNA]</scope>
    <source>
        <strain evidence="5">20-A016</strain>
    </source>
</reference>
<dbReference type="InterPro" id="IPR036643">
    <property type="entry name" value="RNApol_insert_sf"/>
</dbReference>
<dbReference type="EMBL" id="JBDODL010001152">
    <property type="protein sequence ID" value="MES1921202.1"/>
    <property type="molecule type" value="Genomic_DNA"/>
</dbReference>
<comment type="caution">
    <text evidence="5">The sequence shown here is derived from an EMBL/GenBank/DDBJ whole genome shotgun (WGS) entry which is preliminary data.</text>
</comment>
<evidence type="ECO:0000313" key="5">
    <source>
        <dbReference type="EMBL" id="MES1921202.1"/>
    </source>
</evidence>
<dbReference type="PANTHER" id="PTHR11800:SF13">
    <property type="entry name" value="DNA-DIRECTED RNA POLYMERASES I AND III SUBUNIT RPAC1"/>
    <property type="match status" value="1"/>
</dbReference>
<evidence type="ECO:0000256" key="1">
    <source>
        <dbReference type="ARBA" id="ARBA00022478"/>
    </source>
</evidence>
<dbReference type="Proteomes" id="UP001439008">
    <property type="component" value="Unassembled WGS sequence"/>
</dbReference>
<dbReference type="PANTHER" id="PTHR11800">
    <property type="entry name" value="DNA-DIRECTED RNA POLYMERASE"/>
    <property type="match status" value="1"/>
</dbReference>
<evidence type="ECO:0000259" key="4">
    <source>
        <dbReference type="SMART" id="SM00662"/>
    </source>
</evidence>
<dbReference type="SUPFAM" id="SSF55257">
    <property type="entry name" value="RBP11-like subunits of RNA polymerase"/>
    <property type="match status" value="1"/>
</dbReference>
<keyword evidence="2" id="KW-0804">Transcription</keyword>
<accession>A0ABV2APD8</accession>
<proteinExistence type="inferred from homology"/>
<dbReference type="Gene3D" id="2.170.120.12">
    <property type="entry name" value="DNA-directed RNA polymerase, insert domain"/>
    <property type="match status" value="1"/>
</dbReference>
<dbReference type="CDD" id="cd07032">
    <property type="entry name" value="RNAP_I_II_AC40"/>
    <property type="match status" value="1"/>
</dbReference>